<dbReference type="Gene3D" id="3.40.50.2000">
    <property type="entry name" value="Glycogen Phosphorylase B"/>
    <property type="match status" value="1"/>
</dbReference>
<feature type="coiled-coil region" evidence="1">
    <location>
        <begin position="178"/>
        <end position="216"/>
    </location>
</feature>
<dbReference type="AlphaFoldDB" id="A0A8J3ETX7"/>
<reference evidence="3" key="2">
    <citation type="submission" date="2020-09" db="EMBL/GenBank/DDBJ databases">
        <authorList>
            <person name="Sun Q."/>
            <person name="Zhou Y."/>
        </authorList>
    </citation>
    <scope>NUCLEOTIDE SEQUENCE</scope>
    <source>
        <strain evidence="3">CGMCC 1.14988</strain>
    </source>
</reference>
<evidence type="ECO:0000313" key="4">
    <source>
        <dbReference type="Proteomes" id="UP000650511"/>
    </source>
</evidence>
<dbReference type="EMBL" id="BMHA01000005">
    <property type="protein sequence ID" value="GGI05977.1"/>
    <property type="molecule type" value="Genomic_DNA"/>
</dbReference>
<protein>
    <recommendedName>
        <fullName evidence="2">Spore protein YkvP/CgeB glycosyl transferase-like domain-containing protein</fullName>
    </recommendedName>
</protein>
<reference evidence="3" key="1">
    <citation type="journal article" date="2014" name="Int. J. Syst. Evol. Microbiol.">
        <title>Complete genome sequence of Corynebacterium casei LMG S-19264T (=DSM 44701T), isolated from a smear-ripened cheese.</title>
        <authorList>
            <consortium name="US DOE Joint Genome Institute (JGI-PGF)"/>
            <person name="Walter F."/>
            <person name="Albersmeier A."/>
            <person name="Kalinowski J."/>
            <person name="Ruckert C."/>
        </authorList>
    </citation>
    <scope>NUCLEOTIDE SEQUENCE</scope>
    <source>
        <strain evidence="3">CGMCC 1.14988</strain>
    </source>
</reference>
<dbReference type="Proteomes" id="UP000650511">
    <property type="component" value="Unassembled WGS sequence"/>
</dbReference>
<dbReference type="SUPFAM" id="SSF53756">
    <property type="entry name" value="UDP-Glycosyltransferase/glycogen phosphorylase"/>
    <property type="match status" value="1"/>
</dbReference>
<organism evidence="3 4">
    <name type="scientific">Egicoccus halophilus</name>
    <dbReference type="NCBI Taxonomy" id="1670830"/>
    <lineage>
        <taxon>Bacteria</taxon>
        <taxon>Bacillati</taxon>
        <taxon>Actinomycetota</taxon>
        <taxon>Nitriliruptoria</taxon>
        <taxon>Egicoccales</taxon>
        <taxon>Egicoccaceae</taxon>
        <taxon>Egicoccus</taxon>
    </lineage>
</organism>
<evidence type="ECO:0000313" key="3">
    <source>
        <dbReference type="EMBL" id="GGI05977.1"/>
    </source>
</evidence>
<dbReference type="InterPro" id="IPR055259">
    <property type="entry name" value="YkvP/CgeB_Glyco_trans-like"/>
</dbReference>
<dbReference type="Gene3D" id="3.40.50.150">
    <property type="entry name" value="Vaccinia Virus protein VP39"/>
    <property type="match status" value="1"/>
</dbReference>
<feature type="domain" description="Spore protein YkvP/CgeB glycosyl transferase-like" evidence="2">
    <location>
        <begin position="475"/>
        <end position="618"/>
    </location>
</feature>
<keyword evidence="1" id="KW-0175">Coiled coil</keyword>
<proteinExistence type="predicted"/>
<dbReference type="InterPro" id="IPR029063">
    <property type="entry name" value="SAM-dependent_MTases_sf"/>
</dbReference>
<name>A0A8J3ETX7_9ACTN</name>
<dbReference type="Pfam" id="PF13524">
    <property type="entry name" value="Glyco_trans_1_2"/>
    <property type="match status" value="1"/>
</dbReference>
<comment type="caution">
    <text evidence="3">The sequence shown here is derived from an EMBL/GenBank/DDBJ whole genome shotgun (WGS) entry which is preliminary data.</text>
</comment>
<keyword evidence="4" id="KW-1185">Reference proteome</keyword>
<evidence type="ECO:0000259" key="2">
    <source>
        <dbReference type="Pfam" id="PF13524"/>
    </source>
</evidence>
<accession>A0A8J3ETX7</accession>
<evidence type="ECO:0000256" key="1">
    <source>
        <dbReference type="SAM" id="Coils"/>
    </source>
</evidence>
<dbReference type="SUPFAM" id="SSF53335">
    <property type="entry name" value="S-adenosyl-L-methionine-dependent methyltransferases"/>
    <property type="match status" value="1"/>
</dbReference>
<sequence length="790" mass="86199">MVDPQQTGARQAWLAANGGDGAVVLDDAGTAAGRLGDLGDEATTVVVLADVLDSLDDPGVVLAELRRVLAADGRVLVVHRVAGAGSAEPRRWSTPAALAYGLAEHLAPRELSLADGELRMIASTGPADRAVLDRLVAAVSDAAEQAWQDVAADLHRGREELRGMRERLEGLQPAIRGRSVAARDRGRLEQQLQELVDEAEQQLSTMAYERDEARHKLAALRARRWQRLGSLLAAARSSRSALLLLPWRLWQVLTGPPARPSLPPPTHRHVELTVDEELPVVTGMRPRAIDPVEPVAVADLRVAGILDTFTRACVAPEVDLVTFSPESWRDQLEQRPPHLLFVESAWQGNDGSWQYRIGQYDDVASIGHPDLAALTAWCRDRGVPTVFWNKEDPIHFDRFRRASTLFDVVLTTDAERVPEYTRLQLQSAEIVEALPFAAQPVLHHPTGGMGVRDPRPAFAGTYYKQRHEARKRSLEQLLDAARAFDLVIYSRTHGDGDPSTGFPERFDPYVVGGLPYDEMVRHYRRHRLFLNTNSVVSSPTMFSRRVFELLACGTPVVSTPSLGLSTMLGDVVDVVDDEEAAHAAIRRLAEDDDWWRRRSLAGLERVMSAHTYAHRLAQVGRWCGYDVAAHRDERMAVLRPSVATGVPVATDEGEQEVLLADDATGTAPGAAHRVALAGTDERARYRELADLAGAGWVLVGEGAPDPALVARLATARRYTRAEVLGVAVDGGPSHRYVTSVAVGPALVRRELVARIGWSSDPTVLAPLLAELRDEGARLYAVEAAAPGGTA</sequence>
<gene>
    <name evidence="3" type="ORF">GCM10011354_16800</name>
</gene>